<dbReference type="CDD" id="cd01650">
    <property type="entry name" value="RT_nLTR_like"/>
    <property type="match status" value="1"/>
</dbReference>
<dbReference type="Gene3D" id="3.60.10.10">
    <property type="entry name" value="Endonuclease/exonuclease/phosphatase"/>
    <property type="match status" value="1"/>
</dbReference>
<evidence type="ECO:0000313" key="5">
    <source>
        <dbReference type="Proteomes" id="UP000324091"/>
    </source>
</evidence>
<sequence length="882" mass="96704">MSLDCGRKPEYPERTHAGTGRTCKLHTESPQPQSQPGIEPGAFLLKRPPPSVSGPEFVEISSGFCLLVARQSSAARFTPPAHQDLAEHGEHGSALKRFILIGSFSAALLLVALWIFWVWNDDILRKKHSGLLSSVPHLTSWISFPAGAAEITATALMAKFLSQDQITGLGVGHVGERLVARPLPMESGRAQPEEATWDPLPVGSPPAGGAKGLSACILEFTPVDERVASLRLRVGGRILTVVCAYGPNSSSAYPPFLESLEGVRESAPSGGSLVFLGDFNAHVGNDSVTWRGVIGKNGPPDLNPSGVLLLDFCARLRLSIKNTLFMHKGVHMCTWHQDTLGRRSMIDFVVVSSDLRLHVLDTRVKRGAELSTDHHLVESFDHVPGEAGDIESEWTMFRASIVEVADRCCSRKVVGACRGGNARTRWWTPAVRDAIRLKKESYRALLACGTPEAADSYRQAKRNAATAVAEAKTRAWEEFGEAMENDFRTVSKRFWTTIRPLRKGEQCTVNTVYNGVLLTSTRDVVDRWKEYFKDLLNPINTPSSEEVGPGDLGIGSHISGAEVAEVVKKLLGGKAPGVDEIRPEFLKALDVVGLSWLTQLCNIAWTSGAVPLDWQTGVVVPLFKKKRVCSNYRGITLLSLPGKVYSGVLERRVRQIVEPRIQEEQCGFRPGRGTVDQLYTLRAFDSVPRGVLWGILREYGVSGPLIRAIRSPYDRCQSLVRIAGSKSNSFPVRVGLCQGCPLSSILFITFMDRISRCSHGVEGVRFGDLRIGSLLFADDVVLLASLARDLQRSLDQFAAACEVAGMKISTSKSEAMVLNRKKVECLLRVKEEILPQVEELKYLRVLFTSEGRMEQAIDRQIGAASAVLRTLHRCSSALRGAR</sequence>
<dbReference type="InterPro" id="IPR036691">
    <property type="entry name" value="Endo/exonu/phosph_ase_sf"/>
</dbReference>
<dbReference type="Pfam" id="PF00078">
    <property type="entry name" value="RVT_1"/>
    <property type="match status" value="1"/>
</dbReference>
<dbReference type="InterPro" id="IPR000477">
    <property type="entry name" value="RT_dom"/>
</dbReference>
<dbReference type="Pfam" id="PF15156">
    <property type="entry name" value="CLN6"/>
    <property type="match status" value="1"/>
</dbReference>
<name>A0A5C6P9S3_9TELE</name>
<dbReference type="SUPFAM" id="SSF56219">
    <property type="entry name" value="DNase I-like"/>
    <property type="match status" value="1"/>
</dbReference>
<comment type="caution">
    <text evidence="4">The sequence shown here is derived from an EMBL/GenBank/DDBJ whole genome shotgun (WGS) entry which is preliminary data.</text>
</comment>
<evidence type="ECO:0000313" key="4">
    <source>
        <dbReference type="EMBL" id="TWW75458.1"/>
    </source>
</evidence>
<evidence type="ECO:0000256" key="1">
    <source>
        <dbReference type="SAM" id="MobiDB-lite"/>
    </source>
</evidence>
<feature type="transmembrane region" description="Helical" evidence="2">
    <location>
        <begin position="98"/>
        <end position="119"/>
    </location>
</feature>
<dbReference type="AlphaFoldDB" id="A0A5C6P9S3"/>
<dbReference type="PANTHER" id="PTHR47027">
    <property type="entry name" value="REVERSE TRANSCRIPTASE DOMAIN-CONTAINING PROTEIN"/>
    <property type="match status" value="1"/>
</dbReference>
<keyword evidence="2" id="KW-1133">Transmembrane helix</keyword>
<accession>A0A5C6P9S3</accession>
<dbReference type="EMBL" id="RHFK02000005">
    <property type="protein sequence ID" value="TWW75458.1"/>
    <property type="molecule type" value="Genomic_DNA"/>
</dbReference>
<feature type="domain" description="Reverse transcriptase" evidence="3">
    <location>
        <begin position="603"/>
        <end position="847"/>
    </location>
</feature>
<evidence type="ECO:0000259" key="3">
    <source>
        <dbReference type="PROSITE" id="PS50878"/>
    </source>
</evidence>
<proteinExistence type="predicted"/>
<dbReference type="InterPro" id="IPR029255">
    <property type="entry name" value="CLN6"/>
</dbReference>
<organism evidence="4 5">
    <name type="scientific">Takifugu flavidus</name>
    <name type="common">sansaifugu</name>
    <dbReference type="NCBI Taxonomy" id="433684"/>
    <lineage>
        <taxon>Eukaryota</taxon>
        <taxon>Metazoa</taxon>
        <taxon>Chordata</taxon>
        <taxon>Craniata</taxon>
        <taxon>Vertebrata</taxon>
        <taxon>Euteleostomi</taxon>
        <taxon>Actinopterygii</taxon>
        <taxon>Neopterygii</taxon>
        <taxon>Teleostei</taxon>
        <taxon>Neoteleostei</taxon>
        <taxon>Acanthomorphata</taxon>
        <taxon>Eupercaria</taxon>
        <taxon>Tetraodontiformes</taxon>
        <taxon>Tetradontoidea</taxon>
        <taxon>Tetraodontidae</taxon>
        <taxon>Takifugu</taxon>
    </lineage>
</organism>
<feature type="compositionally biased region" description="Basic and acidic residues" evidence="1">
    <location>
        <begin position="1"/>
        <end position="16"/>
    </location>
</feature>
<keyword evidence="2" id="KW-0812">Transmembrane</keyword>
<gene>
    <name evidence="4" type="ORF">D4764_13G0001200</name>
</gene>
<dbReference type="Proteomes" id="UP000324091">
    <property type="component" value="Chromosome 13"/>
</dbReference>
<feature type="region of interest" description="Disordered" evidence="1">
    <location>
        <begin position="1"/>
        <end position="45"/>
    </location>
</feature>
<dbReference type="InterPro" id="IPR043502">
    <property type="entry name" value="DNA/RNA_pol_sf"/>
</dbReference>
<reference evidence="4 5" key="1">
    <citation type="submission" date="2019-04" db="EMBL/GenBank/DDBJ databases">
        <title>Chromosome genome assembly for Takifugu flavidus.</title>
        <authorList>
            <person name="Xiao S."/>
        </authorList>
    </citation>
    <scope>NUCLEOTIDE SEQUENCE [LARGE SCALE GENOMIC DNA]</scope>
    <source>
        <strain evidence="4">HTHZ2018</strain>
        <tissue evidence="4">Muscle</tissue>
    </source>
</reference>
<dbReference type="PROSITE" id="PS50878">
    <property type="entry name" value="RT_POL"/>
    <property type="match status" value="1"/>
</dbReference>
<dbReference type="PANTHER" id="PTHR47027:SF30">
    <property type="entry name" value="THAP-TYPE DOMAIN-CONTAINING PROTEIN"/>
    <property type="match status" value="1"/>
</dbReference>
<evidence type="ECO:0000256" key="2">
    <source>
        <dbReference type="SAM" id="Phobius"/>
    </source>
</evidence>
<keyword evidence="2" id="KW-0472">Membrane</keyword>
<protein>
    <submittedName>
        <fullName evidence="4">R2 Retrovirus-related Pol polyprotein from type I retrotransposable element</fullName>
    </submittedName>
</protein>
<keyword evidence="5" id="KW-1185">Reference proteome</keyword>
<dbReference type="SUPFAM" id="SSF56672">
    <property type="entry name" value="DNA/RNA polymerases"/>
    <property type="match status" value="1"/>
</dbReference>